<evidence type="ECO:0000313" key="3">
    <source>
        <dbReference type="Proteomes" id="UP001596160"/>
    </source>
</evidence>
<comment type="caution">
    <text evidence="2">The sequence shown here is derived from an EMBL/GenBank/DDBJ whole genome shotgun (WGS) entry which is preliminary data.</text>
</comment>
<dbReference type="EMBL" id="JBHSKP010000041">
    <property type="protein sequence ID" value="MFC5156752.1"/>
    <property type="molecule type" value="Genomic_DNA"/>
</dbReference>
<dbReference type="InterPro" id="IPR036291">
    <property type="entry name" value="NAD(P)-bd_dom_sf"/>
</dbReference>
<keyword evidence="3" id="KW-1185">Reference proteome</keyword>
<reference evidence="3" key="1">
    <citation type="journal article" date="2019" name="Int. J. Syst. Evol. Microbiol.">
        <title>The Global Catalogue of Microorganisms (GCM) 10K type strain sequencing project: providing services to taxonomists for standard genome sequencing and annotation.</title>
        <authorList>
            <consortium name="The Broad Institute Genomics Platform"/>
            <consortium name="The Broad Institute Genome Sequencing Center for Infectious Disease"/>
            <person name="Wu L."/>
            <person name="Ma J."/>
        </authorList>
    </citation>
    <scope>NUCLEOTIDE SEQUENCE [LARGE SCALE GENOMIC DNA]</scope>
    <source>
        <strain evidence="3">PCU 266</strain>
    </source>
</reference>
<evidence type="ECO:0000259" key="1">
    <source>
        <dbReference type="Pfam" id="PF13460"/>
    </source>
</evidence>
<dbReference type="RefSeq" id="WP_344486133.1">
    <property type="nucleotide sequence ID" value="NZ_BAAASB010000034.1"/>
</dbReference>
<organism evidence="2 3">
    <name type="scientific">Streptomyces amakusaensis</name>
    <dbReference type="NCBI Taxonomy" id="67271"/>
    <lineage>
        <taxon>Bacteria</taxon>
        <taxon>Bacillati</taxon>
        <taxon>Actinomycetota</taxon>
        <taxon>Actinomycetes</taxon>
        <taxon>Kitasatosporales</taxon>
        <taxon>Streptomycetaceae</taxon>
        <taxon>Streptomyces</taxon>
    </lineage>
</organism>
<dbReference type="PANTHER" id="PTHR43355:SF2">
    <property type="entry name" value="FLAVIN REDUCTASE (NADPH)"/>
    <property type="match status" value="1"/>
</dbReference>
<dbReference type="SUPFAM" id="SSF51735">
    <property type="entry name" value="NAD(P)-binding Rossmann-fold domains"/>
    <property type="match status" value="1"/>
</dbReference>
<proteinExistence type="predicted"/>
<accession>A0ABW0AVZ1</accession>
<dbReference type="InterPro" id="IPR016040">
    <property type="entry name" value="NAD(P)-bd_dom"/>
</dbReference>
<dbReference type="Gene3D" id="3.40.50.720">
    <property type="entry name" value="NAD(P)-binding Rossmann-like Domain"/>
    <property type="match status" value="1"/>
</dbReference>
<name>A0ABW0AVZ1_9ACTN</name>
<dbReference type="Proteomes" id="UP001596160">
    <property type="component" value="Unassembled WGS sequence"/>
</dbReference>
<dbReference type="InterPro" id="IPR051606">
    <property type="entry name" value="Polyketide_Oxido-like"/>
</dbReference>
<sequence length="215" mass="22506">MGKIVVFGAGGKAGREIVKEAVSRGHQVTAVVRDPAKYGDLATDQVQVVSGDIANVRSVAAVAAGHDVAIHAVYDQTSAPEPFFVGAAHALLQSLPAAGVKRALIIGLASTLEVAPGVRVMDTPDFPEAFLEFCKGHAAGLEVFSSATTDLDWLYVTPPMVLDQGPRTGTYRVGGNQLLAQEDGTSHLSYADLAVALLDEVDTPKHHQTRIAVAD</sequence>
<feature type="domain" description="NAD(P)-binding" evidence="1">
    <location>
        <begin position="8"/>
        <end position="200"/>
    </location>
</feature>
<protein>
    <submittedName>
        <fullName evidence="2">NAD(P)-dependent oxidoreductase</fullName>
    </submittedName>
</protein>
<evidence type="ECO:0000313" key="2">
    <source>
        <dbReference type="EMBL" id="MFC5156752.1"/>
    </source>
</evidence>
<gene>
    <name evidence="2" type="ORF">ACFPRH_34060</name>
</gene>
<dbReference type="PANTHER" id="PTHR43355">
    <property type="entry name" value="FLAVIN REDUCTASE (NADPH)"/>
    <property type="match status" value="1"/>
</dbReference>
<dbReference type="Pfam" id="PF13460">
    <property type="entry name" value="NAD_binding_10"/>
    <property type="match status" value="1"/>
</dbReference>